<dbReference type="RefSeq" id="WP_015798904.1">
    <property type="nucleotide sequence ID" value="NC_013124.1"/>
</dbReference>
<accession>C7M0B7</accession>
<dbReference type="InterPro" id="IPR003593">
    <property type="entry name" value="AAA+_ATPase"/>
</dbReference>
<feature type="binding site" evidence="9">
    <location>
        <begin position="245"/>
        <end position="248"/>
    </location>
    <ligand>
        <name>GTP</name>
        <dbReference type="ChEBI" id="CHEBI:37565"/>
    </ligand>
</feature>
<dbReference type="InterPro" id="IPR022941">
    <property type="entry name" value="SRP54"/>
</dbReference>
<keyword evidence="3 9" id="KW-0378">Hydrolase</keyword>
<evidence type="ECO:0000256" key="9">
    <source>
        <dbReference type="HAMAP-Rule" id="MF_00306"/>
    </source>
</evidence>
<dbReference type="SMART" id="SM00963">
    <property type="entry name" value="SRP54_N"/>
    <property type="match status" value="1"/>
</dbReference>
<keyword evidence="4 9" id="KW-0694">RNA-binding</keyword>
<dbReference type="InterPro" id="IPR036891">
    <property type="entry name" value="Signal_recog_part_SRP54_M_sf"/>
</dbReference>
<comment type="subcellular location">
    <subcellularLocation>
        <location evidence="9">Cytoplasm</location>
    </subcellularLocation>
    <text evidence="9">The SRP-RNC complex is targeted to the cytoplasmic membrane.</text>
</comment>
<dbReference type="STRING" id="525909.Afer_1502"/>
<dbReference type="Pfam" id="PF02978">
    <property type="entry name" value="SRP_SPB"/>
    <property type="match status" value="1"/>
</dbReference>
<dbReference type="GO" id="GO:0048500">
    <property type="term" value="C:signal recognition particle"/>
    <property type="evidence" value="ECO:0007669"/>
    <property type="project" value="UniProtKB-UniRule"/>
</dbReference>
<evidence type="ECO:0000256" key="10">
    <source>
        <dbReference type="SAM" id="MobiDB-lite"/>
    </source>
</evidence>
<dbReference type="Proteomes" id="UP000000771">
    <property type="component" value="Chromosome"/>
</dbReference>
<dbReference type="SUPFAM" id="SSF47446">
    <property type="entry name" value="Signal peptide-binding domain"/>
    <property type="match status" value="1"/>
</dbReference>
<evidence type="ECO:0000313" key="12">
    <source>
        <dbReference type="EMBL" id="ACU54425.1"/>
    </source>
</evidence>
<dbReference type="Pfam" id="PF00448">
    <property type="entry name" value="SRP54"/>
    <property type="match status" value="1"/>
</dbReference>
<comment type="function">
    <text evidence="9">Involved in targeting and insertion of nascent membrane proteins into the cytoplasmic membrane. Binds to the hydrophobic signal sequence of the ribosome-nascent chain (RNC) as it emerges from the ribosomes. The SRP-RNC complex is then targeted to the cytoplasmic membrane where it interacts with the SRP receptor FtsY.</text>
</comment>
<keyword evidence="13" id="KW-1185">Reference proteome</keyword>
<dbReference type="GO" id="GO:0003924">
    <property type="term" value="F:GTPase activity"/>
    <property type="evidence" value="ECO:0007669"/>
    <property type="project" value="UniProtKB-UniRule"/>
</dbReference>
<feature type="binding site" evidence="9">
    <location>
        <begin position="187"/>
        <end position="191"/>
    </location>
    <ligand>
        <name>GTP</name>
        <dbReference type="ChEBI" id="CHEBI:37565"/>
    </ligand>
</feature>
<dbReference type="HOGENOM" id="CLU_009301_6_0_11"/>
<keyword evidence="9" id="KW-0963">Cytoplasm</keyword>
<dbReference type="GO" id="GO:0005525">
    <property type="term" value="F:GTP binding"/>
    <property type="evidence" value="ECO:0007669"/>
    <property type="project" value="UniProtKB-UniRule"/>
</dbReference>
<dbReference type="InterPro" id="IPR013822">
    <property type="entry name" value="Signal_recog_particl_SRP54_hlx"/>
</dbReference>
<reference evidence="12 13" key="1">
    <citation type="journal article" date="2009" name="Stand. Genomic Sci.">
        <title>Complete genome sequence of Acidimicrobium ferrooxidans type strain (ICP).</title>
        <authorList>
            <person name="Clum A."/>
            <person name="Nolan M."/>
            <person name="Lang E."/>
            <person name="Glavina Del Rio T."/>
            <person name="Tice H."/>
            <person name="Copeland A."/>
            <person name="Cheng J.F."/>
            <person name="Lucas S."/>
            <person name="Chen F."/>
            <person name="Bruce D."/>
            <person name="Goodwin L."/>
            <person name="Pitluck S."/>
            <person name="Ivanova N."/>
            <person name="Mavrommatis K."/>
            <person name="Mikhailova N."/>
            <person name="Pati A."/>
            <person name="Chen A."/>
            <person name="Palaniappan K."/>
            <person name="Goker M."/>
            <person name="Spring S."/>
            <person name="Land M."/>
            <person name="Hauser L."/>
            <person name="Chang Y.J."/>
            <person name="Jeffries C.C."/>
            <person name="Chain P."/>
            <person name="Bristow J."/>
            <person name="Eisen J.A."/>
            <person name="Markowitz V."/>
            <person name="Hugenholtz P."/>
            <person name="Kyrpides N.C."/>
            <person name="Klenk H.P."/>
            <person name="Lapidus A."/>
        </authorList>
    </citation>
    <scope>NUCLEOTIDE SEQUENCE [LARGE SCALE GENOMIC DNA]</scope>
    <source>
        <strain evidence="13">DSM 10331 / JCM 15462 / NBRC 103882 / ICP</strain>
    </source>
</reference>
<keyword evidence="5 9" id="KW-0342">GTP-binding</keyword>
<dbReference type="Pfam" id="PF02881">
    <property type="entry name" value="SRP54_N"/>
    <property type="match status" value="1"/>
</dbReference>
<evidence type="ECO:0000256" key="5">
    <source>
        <dbReference type="ARBA" id="ARBA00023134"/>
    </source>
</evidence>
<dbReference type="AlphaFoldDB" id="C7M0B7"/>
<dbReference type="OrthoDB" id="9804720at2"/>
<evidence type="ECO:0000256" key="1">
    <source>
        <dbReference type="ARBA" id="ARBA00005450"/>
    </source>
</evidence>
<evidence type="ECO:0000256" key="3">
    <source>
        <dbReference type="ARBA" id="ARBA00022801"/>
    </source>
</evidence>
<dbReference type="eggNOG" id="COG0541">
    <property type="taxonomic scope" value="Bacteria"/>
</dbReference>
<evidence type="ECO:0000256" key="6">
    <source>
        <dbReference type="ARBA" id="ARBA00023135"/>
    </source>
</evidence>
<evidence type="ECO:0000256" key="8">
    <source>
        <dbReference type="ARBA" id="ARBA00048027"/>
    </source>
</evidence>
<gene>
    <name evidence="9" type="primary">ffh</name>
    <name evidence="12" type="ordered locus">Afer_1502</name>
</gene>
<dbReference type="HAMAP" id="MF_00306">
    <property type="entry name" value="SRP54"/>
    <property type="match status" value="1"/>
</dbReference>
<keyword evidence="7 9" id="KW-0687">Ribonucleoprotein</keyword>
<dbReference type="InterPro" id="IPR042101">
    <property type="entry name" value="SRP54_N_sf"/>
</dbReference>
<comment type="domain">
    <text evidence="9">Composed of three domains: the N-terminal N domain, which is responsible for interactions with the ribosome, the central G domain, which binds GTP, and the C-terminal M domain, which binds the RNA and the signal sequence of the RNC.</text>
</comment>
<comment type="subunit">
    <text evidence="9">Part of the signal recognition particle protein translocation system, which is composed of SRP and FtsY.</text>
</comment>
<dbReference type="NCBIfam" id="TIGR00959">
    <property type="entry name" value="ffh"/>
    <property type="match status" value="1"/>
</dbReference>
<dbReference type="EC" id="3.6.5.4" evidence="9"/>
<feature type="region of interest" description="Disordered" evidence="10">
    <location>
        <begin position="422"/>
        <end position="443"/>
    </location>
</feature>
<dbReference type="GO" id="GO:0008312">
    <property type="term" value="F:7S RNA binding"/>
    <property type="evidence" value="ECO:0007669"/>
    <property type="project" value="InterPro"/>
</dbReference>
<dbReference type="SMART" id="SM00382">
    <property type="entry name" value="AAA"/>
    <property type="match status" value="1"/>
</dbReference>
<dbReference type="Gene3D" id="1.20.120.140">
    <property type="entry name" value="Signal recognition particle SRP54, nucleotide-binding domain"/>
    <property type="match status" value="1"/>
</dbReference>
<dbReference type="Gene3D" id="3.40.50.300">
    <property type="entry name" value="P-loop containing nucleotide triphosphate hydrolases"/>
    <property type="match status" value="1"/>
</dbReference>
<dbReference type="InterPro" id="IPR027417">
    <property type="entry name" value="P-loop_NTPase"/>
</dbReference>
<name>C7M0B7_ACIFD</name>
<dbReference type="InterPro" id="IPR004125">
    <property type="entry name" value="Signal_recog_particle_SRP54_M"/>
</dbReference>
<dbReference type="GO" id="GO:0006614">
    <property type="term" value="P:SRP-dependent cotranslational protein targeting to membrane"/>
    <property type="evidence" value="ECO:0007669"/>
    <property type="project" value="InterPro"/>
</dbReference>
<dbReference type="Gene3D" id="1.10.260.30">
    <property type="entry name" value="Signal recognition particle, SRP54 subunit, M-domain"/>
    <property type="match status" value="1"/>
</dbReference>
<feature type="binding site" evidence="9">
    <location>
        <begin position="107"/>
        <end position="114"/>
    </location>
    <ligand>
        <name>GTP</name>
        <dbReference type="ChEBI" id="CHEBI:37565"/>
    </ligand>
</feature>
<evidence type="ECO:0000256" key="4">
    <source>
        <dbReference type="ARBA" id="ARBA00022884"/>
    </source>
</evidence>
<dbReference type="EMBL" id="CP001631">
    <property type="protein sequence ID" value="ACU54425.1"/>
    <property type="molecule type" value="Genomic_DNA"/>
</dbReference>
<evidence type="ECO:0000313" key="13">
    <source>
        <dbReference type="Proteomes" id="UP000000771"/>
    </source>
</evidence>
<protein>
    <recommendedName>
        <fullName evidence="9">Signal recognition particle protein</fullName>
        <ecNumber evidence="9">3.6.5.4</ecNumber>
    </recommendedName>
    <alternativeName>
        <fullName evidence="9">Fifty-four homolog</fullName>
    </alternativeName>
</protein>
<dbReference type="SMART" id="SM00962">
    <property type="entry name" value="SRP54"/>
    <property type="match status" value="1"/>
</dbReference>
<organism evidence="12 13">
    <name type="scientific">Acidimicrobium ferrooxidans (strain DSM 10331 / JCM 15462 / NBRC 103882 / ICP)</name>
    <dbReference type="NCBI Taxonomy" id="525909"/>
    <lineage>
        <taxon>Bacteria</taxon>
        <taxon>Bacillati</taxon>
        <taxon>Actinomycetota</taxon>
        <taxon>Acidimicrobiia</taxon>
        <taxon>Acidimicrobiales</taxon>
        <taxon>Acidimicrobiaceae</taxon>
        <taxon>Acidimicrobium</taxon>
    </lineage>
</organism>
<dbReference type="InterPro" id="IPR004780">
    <property type="entry name" value="SRP"/>
</dbReference>
<sequence length="443" mass="48239">MFETLSGRLDGALGRLRRKSRLTQRDVDEALAEIRVALLEADVAVRVVDTILARVEEAAVGAMASASLTPGQQVVKAVHDELLRVLGGEPFRLRYASTPPTVILLAGLQGVGKTTAAAKLALAQLREGRSPLLVAADLQRPGAIEQLRILGERAGVAVVSDGDDPVTVARHGVAEARRLGRDVVIVDTAGRLAIDEALMREVQMVSEAIDPHYRFLVVDAMVGQESVRVAQAFDERLSISAVILTKLDGDARGGAALSVREVVGKPIAFASVGEKLEDFEPFYPDRMASRILGMGDVLSLIERAESTMDHEVAQRGVDRLRQGRFDLNDLLEQMRQVRRLGPLKGVLAMLPGVPKELRNQDIDDAELTRIEAMISSMTREERSNPTMIDASRRARIARGSGTQPAQVAALLKQFRDVHKVLRQAGVGAPSATKRRKPPRRKRK</sequence>
<evidence type="ECO:0000256" key="7">
    <source>
        <dbReference type="ARBA" id="ARBA00023274"/>
    </source>
</evidence>
<dbReference type="PANTHER" id="PTHR11564:SF5">
    <property type="entry name" value="SIGNAL RECOGNITION PARTICLE SUBUNIT SRP54"/>
    <property type="match status" value="1"/>
</dbReference>
<evidence type="ECO:0000259" key="11">
    <source>
        <dbReference type="PROSITE" id="PS00300"/>
    </source>
</evidence>
<evidence type="ECO:0000256" key="2">
    <source>
        <dbReference type="ARBA" id="ARBA00022741"/>
    </source>
</evidence>
<comment type="similarity">
    <text evidence="1 9">Belongs to the GTP-binding SRP family. SRP54 subfamily.</text>
</comment>
<dbReference type="InterPro" id="IPR000897">
    <property type="entry name" value="SRP54_GTPase_dom"/>
</dbReference>
<dbReference type="SUPFAM" id="SSF52540">
    <property type="entry name" value="P-loop containing nucleoside triphosphate hydrolases"/>
    <property type="match status" value="1"/>
</dbReference>
<dbReference type="KEGG" id="afo:Afer_1502"/>
<dbReference type="PANTHER" id="PTHR11564">
    <property type="entry name" value="SIGNAL RECOGNITION PARTICLE 54K PROTEIN SRP54"/>
    <property type="match status" value="1"/>
</dbReference>
<proteinExistence type="inferred from homology"/>
<comment type="catalytic activity">
    <reaction evidence="8 9">
        <text>GTP + H2O = GDP + phosphate + H(+)</text>
        <dbReference type="Rhea" id="RHEA:19669"/>
        <dbReference type="ChEBI" id="CHEBI:15377"/>
        <dbReference type="ChEBI" id="CHEBI:15378"/>
        <dbReference type="ChEBI" id="CHEBI:37565"/>
        <dbReference type="ChEBI" id="CHEBI:43474"/>
        <dbReference type="ChEBI" id="CHEBI:58189"/>
        <dbReference type="EC" id="3.6.5.4"/>
    </reaction>
</comment>
<keyword evidence="6 9" id="KW-0733">Signal recognition particle</keyword>
<keyword evidence="2 9" id="KW-0547">Nucleotide-binding</keyword>
<dbReference type="PROSITE" id="PS00300">
    <property type="entry name" value="SRP54"/>
    <property type="match status" value="1"/>
</dbReference>
<feature type="domain" description="SRP54-type proteins GTP-binding" evidence="11">
    <location>
        <begin position="266"/>
        <end position="279"/>
    </location>
</feature>
<feature type="compositionally biased region" description="Basic residues" evidence="10">
    <location>
        <begin position="432"/>
        <end position="443"/>
    </location>
</feature>